<protein>
    <submittedName>
        <fullName evidence="11">Nucleotidyltransferase domain-containing protein</fullName>
    </submittedName>
</protein>
<evidence type="ECO:0000256" key="9">
    <source>
        <dbReference type="ARBA" id="ARBA00038276"/>
    </source>
</evidence>
<evidence type="ECO:0000256" key="2">
    <source>
        <dbReference type="ARBA" id="ARBA00022649"/>
    </source>
</evidence>
<keyword evidence="12" id="KW-1185">Reference proteome</keyword>
<keyword evidence="3" id="KW-0808">Transferase</keyword>
<dbReference type="SUPFAM" id="SSF81301">
    <property type="entry name" value="Nucleotidyltransferase"/>
    <property type="match status" value="1"/>
</dbReference>
<keyword evidence="2" id="KW-1277">Toxin-antitoxin system</keyword>
<evidence type="ECO:0000313" key="11">
    <source>
        <dbReference type="EMBL" id="MCW6034761.1"/>
    </source>
</evidence>
<gene>
    <name evidence="11" type="ORF">K4A83_00520</name>
</gene>
<keyword evidence="7" id="KW-0067">ATP-binding</keyword>
<keyword evidence="8" id="KW-0460">Magnesium</keyword>
<keyword evidence="6" id="KW-0547">Nucleotide-binding</keyword>
<sequence length="113" mass="13195">MIKTPKNTVKKLAILLPMDAIEIFCQRWQIAQLSVFGSILRDDFNNDSDVDFVYVLKPNIQWRLVDLMGAEEELEKLLCRKVDLVNKSTVEQNHNWLRKQNILSSSQVIYDSK</sequence>
<dbReference type="Pfam" id="PF01909">
    <property type="entry name" value="NTP_transf_2"/>
    <property type="match status" value="1"/>
</dbReference>
<dbReference type="PANTHER" id="PTHR33571">
    <property type="entry name" value="SSL8005 PROTEIN"/>
    <property type="match status" value="1"/>
</dbReference>
<dbReference type="PANTHER" id="PTHR33571:SF12">
    <property type="entry name" value="BSL3053 PROTEIN"/>
    <property type="match status" value="1"/>
</dbReference>
<name>A0ABT3KZT1_9CYAN</name>
<dbReference type="InterPro" id="IPR052038">
    <property type="entry name" value="Type-VII_TA_antitoxin"/>
</dbReference>
<evidence type="ECO:0000259" key="10">
    <source>
        <dbReference type="Pfam" id="PF01909"/>
    </source>
</evidence>
<dbReference type="InterPro" id="IPR043519">
    <property type="entry name" value="NT_sf"/>
</dbReference>
<comment type="caution">
    <text evidence="11">The sequence shown here is derived from an EMBL/GenBank/DDBJ whole genome shotgun (WGS) entry which is preliminary data.</text>
</comment>
<evidence type="ECO:0000256" key="5">
    <source>
        <dbReference type="ARBA" id="ARBA00022723"/>
    </source>
</evidence>
<reference evidence="11 12" key="1">
    <citation type="submission" date="2021-08" db="EMBL/GenBank/DDBJ databases">
        <title>Draft genome sequence of Spirulina subsalsa with high tolerance to salinity and hype-accumulation of phycocyanin.</title>
        <authorList>
            <person name="Pei H."/>
            <person name="Jiang L."/>
        </authorList>
    </citation>
    <scope>NUCLEOTIDE SEQUENCE [LARGE SCALE GENOMIC DNA]</scope>
    <source>
        <strain evidence="11 12">FACHB-351</strain>
    </source>
</reference>
<evidence type="ECO:0000256" key="8">
    <source>
        <dbReference type="ARBA" id="ARBA00022842"/>
    </source>
</evidence>
<accession>A0ABT3KZT1</accession>
<dbReference type="InterPro" id="IPR002934">
    <property type="entry name" value="Polymerase_NTP_transf_dom"/>
</dbReference>
<organism evidence="11 12">
    <name type="scientific">Spirulina subsalsa FACHB-351</name>
    <dbReference type="NCBI Taxonomy" id="234711"/>
    <lineage>
        <taxon>Bacteria</taxon>
        <taxon>Bacillati</taxon>
        <taxon>Cyanobacteriota</taxon>
        <taxon>Cyanophyceae</taxon>
        <taxon>Spirulinales</taxon>
        <taxon>Spirulinaceae</taxon>
        <taxon>Spirulina</taxon>
    </lineage>
</organism>
<dbReference type="CDD" id="cd05403">
    <property type="entry name" value="NT_KNTase_like"/>
    <property type="match status" value="1"/>
</dbReference>
<evidence type="ECO:0000256" key="6">
    <source>
        <dbReference type="ARBA" id="ARBA00022741"/>
    </source>
</evidence>
<dbReference type="EMBL" id="JAIHOM010000002">
    <property type="protein sequence ID" value="MCW6034761.1"/>
    <property type="molecule type" value="Genomic_DNA"/>
</dbReference>
<evidence type="ECO:0000256" key="1">
    <source>
        <dbReference type="ARBA" id="ARBA00001946"/>
    </source>
</evidence>
<keyword evidence="5" id="KW-0479">Metal-binding</keyword>
<feature type="domain" description="Polymerase nucleotidyl transferase" evidence="10">
    <location>
        <begin position="20"/>
        <end position="108"/>
    </location>
</feature>
<evidence type="ECO:0000313" key="12">
    <source>
        <dbReference type="Proteomes" id="UP001526426"/>
    </source>
</evidence>
<comment type="cofactor">
    <cofactor evidence="1">
        <name>Mg(2+)</name>
        <dbReference type="ChEBI" id="CHEBI:18420"/>
    </cofactor>
</comment>
<evidence type="ECO:0000256" key="4">
    <source>
        <dbReference type="ARBA" id="ARBA00022695"/>
    </source>
</evidence>
<evidence type="ECO:0000256" key="7">
    <source>
        <dbReference type="ARBA" id="ARBA00022840"/>
    </source>
</evidence>
<evidence type="ECO:0000256" key="3">
    <source>
        <dbReference type="ARBA" id="ARBA00022679"/>
    </source>
</evidence>
<proteinExistence type="inferred from homology"/>
<comment type="similarity">
    <text evidence="9">Belongs to the MntA antitoxin family.</text>
</comment>
<keyword evidence="4" id="KW-0548">Nucleotidyltransferase</keyword>
<dbReference type="Gene3D" id="3.30.460.10">
    <property type="entry name" value="Beta Polymerase, domain 2"/>
    <property type="match status" value="1"/>
</dbReference>
<dbReference type="Proteomes" id="UP001526426">
    <property type="component" value="Unassembled WGS sequence"/>
</dbReference>